<dbReference type="EMBL" id="CP043420">
    <property type="protein sequence ID" value="QEL10251.1"/>
    <property type="molecule type" value="Genomic_DNA"/>
</dbReference>
<organism evidence="2 3">
    <name type="scientific">Kushneria phosphatilytica</name>
    <dbReference type="NCBI Taxonomy" id="657387"/>
    <lineage>
        <taxon>Bacteria</taxon>
        <taxon>Pseudomonadati</taxon>
        <taxon>Pseudomonadota</taxon>
        <taxon>Gammaproteobacteria</taxon>
        <taxon>Oceanospirillales</taxon>
        <taxon>Halomonadaceae</taxon>
        <taxon>Kushneria</taxon>
    </lineage>
</organism>
<dbReference type="Pfam" id="PF01370">
    <property type="entry name" value="Epimerase"/>
    <property type="match status" value="1"/>
</dbReference>
<dbReference type="Gene3D" id="3.40.50.720">
    <property type="entry name" value="NAD(P)-binding Rossmann-like Domain"/>
    <property type="match status" value="1"/>
</dbReference>
<dbReference type="InterPro" id="IPR001509">
    <property type="entry name" value="Epimerase_deHydtase"/>
</dbReference>
<protein>
    <submittedName>
        <fullName evidence="2">NAD(P)-dependent oxidoreductase</fullName>
    </submittedName>
</protein>
<dbReference type="GO" id="GO:0005737">
    <property type="term" value="C:cytoplasm"/>
    <property type="evidence" value="ECO:0007669"/>
    <property type="project" value="TreeGrafter"/>
</dbReference>
<dbReference type="SUPFAM" id="SSF51735">
    <property type="entry name" value="NAD(P)-binding Rossmann-fold domains"/>
    <property type="match status" value="1"/>
</dbReference>
<sequence>MLLTCIALTGATGFIGSALRPVLERDGHRVRALTRHERGANEATEWIRGDLQDRQALKRLVAGADCVIHCAGAVRGADYETFRAINVTGTREVFEAARSEGCAHLLLLSSLAAREPALSWYARSKREAEQQLDDTGAPGITIFRPPAVYGPGDRELRPLFDTMLRGLMPIAGAPQGHLAVLHVDDLVAAIRAWLETPAIGPGPFELHDGTPDGYTWPQIAAIAARIRRGRVFSLPLPEALLRALAHCNLALARRTGRTPMLTPGKVNELRHPDWRCDNTALATALNWQPTITLERALADPALWRDRGH</sequence>
<dbReference type="GO" id="GO:0004029">
    <property type="term" value="F:aldehyde dehydrogenase (NAD+) activity"/>
    <property type="evidence" value="ECO:0007669"/>
    <property type="project" value="TreeGrafter"/>
</dbReference>
<dbReference type="PANTHER" id="PTHR48079:SF6">
    <property type="entry name" value="NAD(P)-BINDING DOMAIN-CONTAINING PROTEIN-RELATED"/>
    <property type="match status" value="1"/>
</dbReference>
<dbReference type="KEGG" id="kuy:FY550_03255"/>
<dbReference type="PANTHER" id="PTHR48079">
    <property type="entry name" value="PROTEIN YEEZ"/>
    <property type="match status" value="1"/>
</dbReference>
<dbReference type="Proteomes" id="UP000322553">
    <property type="component" value="Chromosome"/>
</dbReference>
<gene>
    <name evidence="2" type="ORF">FY550_03255</name>
</gene>
<feature type="domain" description="NAD-dependent epimerase/dehydratase" evidence="1">
    <location>
        <begin position="6"/>
        <end position="199"/>
    </location>
</feature>
<dbReference type="AlphaFoldDB" id="A0A5C0ZVR2"/>
<evidence type="ECO:0000313" key="3">
    <source>
        <dbReference type="Proteomes" id="UP000322553"/>
    </source>
</evidence>
<evidence type="ECO:0000259" key="1">
    <source>
        <dbReference type="Pfam" id="PF01370"/>
    </source>
</evidence>
<proteinExistence type="predicted"/>
<accession>A0A5C0ZVR2</accession>
<keyword evidence="3" id="KW-1185">Reference proteome</keyword>
<dbReference type="InterPro" id="IPR036291">
    <property type="entry name" value="NAD(P)-bd_dom_sf"/>
</dbReference>
<dbReference type="InterPro" id="IPR051783">
    <property type="entry name" value="NAD(P)-dependent_oxidoreduct"/>
</dbReference>
<name>A0A5C0ZVR2_9GAMM</name>
<evidence type="ECO:0000313" key="2">
    <source>
        <dbReference type="EMBL" id="QEL10251.1"/>
    </source>
</evidence>
<dbReference type="OrthoDB" id="9803010at2"/>
<reference evidence="2 3" key="1">
    <citation type="submission" date="2019-08" db="EMBL/GenBank/DDBJ databases">
        <title>Complete genome sequence of Kushneria sp. YCWA18, a halophilic phosphate-solubilizing bacterium isolated from Daqiao saltern in China.</title>
        <authorList>
            <person name="Du G.-X."/>
            <person name="Qu L.-Y."/>
        </authorList>
    </citation>
    <scope>NUCLEOTIDE SEQUENCE [LARGE SCALE GENOMIC DNA]</scope>
    <source>
        <strain evidence="2 3">YCWA18</strain>
    </source>
</reference>